<dbReference type="SUPFAM" id="SSF56672">
    <property type="entry name" value="DNA/RNA polymerases"/>
    <property type="match status" value="1"/>
</dbReference>
<dbReference type="EMBL" id="CAJOBA010042943">
    <property type="protein sequence ID" value="CAF4142092.1"/>
    <property type="molecule type" value="Genomic_DNA"/>
</dbReference>
<comment type="caution">
    <text evidence="3">The sequence shown here is derived from an EMBL/GenBank/DDBJ whole genome shotgun (WGS) entry which is preliminary data.</text>
</comment>
<accession>A0A8S2R3L3</accession>
<dbReference type="InterPro" id="IPR005162">
    <property type="entry name" value="Retrotrans_gag_dom"/>
</dbReference>
<name>A0A8S2R3L3_9BILA</name>
<dbReference type="CDD" id="cd01647">
    <property type="entry name" value="RT_LTR"/>
    <property type="match status" value="1"/>
</dbReference>
<evidence type="ECO:0000259" key="1">
    <source>
        <dbReference type="PROSITE" id="PS50878"/>
    </source>
</evidence>
<dbReference type="InterPro" id="IPR043502">
    <property type="entry name" value="DNA/RNA_pol_sf"/>
</dbReference>
<dbReference type="Proteomes" id="UP000677228">
    <property type="component" value="Unassembled WGS sequence"/>
</dbReference>
<dbReference type="PROSITE" id="PS50878">
    <property type="entry name" value="RT_POL"/>
    <property type="match status" value="1"/>
</dbReference>
<reference evidence="3" key="1">
    <citation type="submission" date="2021-02" db="EMBL/GenBank/DDBJ databases">
        <authorList>
            <person name="Nowell W R."/>
        </authorList>
    </citation>
    <scope>NUCLEOTIDE SEQUENCE</scope>
</reference>
<dbReference type="Gene3D" id="3.30.70.270">
    <property type="match status" value="1"/>
</dbReference>
<dbReference type="InterPro" id="IPR053134">
    <property type="entry name" value="RNA-dir_DNA_polymerase"/>
</dbReference>
<dbReference type="EMBL" id="CAJNOK010021327">
    <property type="protein sequence ID" value="CAF1330710.1"/>
    <property type="molecule type" value="Genomic_DNA"/>
</dbReference>
<dbReference type="Proteomes" id="UP000682733">
    <property type="component" value="Unassembled WGS sequence"/>
</dbReference>
<dbReference type="InterPro" id="IPR000477">
    <property type="entry name" value="RT_dom"/>
</dbReference>
<evidence type="ECO:0000313" key="4">
    <source>
        <dbReference type="Proteomes" id="UP000682733"/>
    </source>
</evidence>
<dbReference type="Pfam" id="PF03732">
    <property type="entry name" value="Retrotrans_gag"/>
    <property type="match status" value="1"/>
</dbReference>
<dbReference type="PANTHER" id="PTHR24559">
    <property type="entry name" value="TRANSPOSON TY3-I GAG-POL POLYPROTEIN"/>
    <property type="match status" value="1"/>
</dbReference>
<dbReference type="PANTHER" id="PTHR24559:SF444">
    <property type="entry name" value="REVERSE TRANSCRIPTASE DOMAIN-CONTAINING PROTEIN"/>
    <property type="match status" value="1"/>
</dbReference>
<sequence>MSRTGVLPQGIELSGGDVELGNVQQTGEHKRTTDQQAATNWVVYQRTLEEKRQIQRFKQETSRLGGIKLDQTNNYQYIQHRVYRPKDFDMTDKIIAALTTKRLEHTPTFSGKNNVNVTKWLKDVTNAFKLAGFSDTEKNKSISTFLRDDALTWYTHNMDDMNTWSKFNDDVQKTYSSPLVKEQAAKQLRNRQQGVEEALIHYYNDIMDLCQTIDSGMTDETKLNYLMQGLKISLRKDVTRQEPKNSLEFIKVAQKEEFLDQAYAINDVYTNNNQISTAISTITSTQIYPQHQQIFPHQYCPSDYPKAQQQYPGHQHLSNLPQQDCVLFDTSQPRTIKTSIHHVINTSDHPPVNAKPYFKTIEQRRNIQQQMGKMLRNGIIVPLHSPWSSSVILLKKSNGEFRFIVDYRKLNSITKKDSYPQPTVEELLQRLGGHSWFTKLDFKSGNYQIPIQQRDKEKTAFVTQDGLYQFEMLLMGLMNAPPTFQR</sequence>
<dbReference type="InterPro" id="IPR043128">
    <property type="entry name" value="Rev_trsase/Diguanyl_cyclase"/>
</dbReference>
<proteinExistence type="predicted"/>
<organism evidence="3 4">
    <name type="scientific">Didymodactylos carnosus</name>
    <dbReference type="NCBI Taxonomy" id="1234261"/>
    <lineage>
        <taxon>Eukaryota</taxon>
        <taxon>Metazoa</taxon>
        <taxon>Spiralia</taxon>
        <taxon>Gnathifera</taxon>
        <taxon>Rotifera</taxon>
        <taxon>Eurotatoria</taxon>
        <taxon>Bdelloidea</taxon>
        <taxon>Philodinida</taxon>
        <taxon>Philodinidae</taxon>
        <taxon>Didymodactylos</taxon>
    </lineage>
</organism>
<dbReference type="Pfam" id="PF00078">
    <property type="entry name" value="RVT_1"/>
    <property type="match status" value="1"/>
</dbReference>
<evidence type="ECO:0000313" key="2">
    <source>
        <dbReference type="EMBL" id="CAF1330710.1"/>
    </source>
</evidence>
<dbReference type="Gene3D" id="3.10.10.10">
    <property type="entry name" value="HIV Type 1 Reverse Transcriptase, subunit A, domain 1"/>
    <property type="match status" value="1"/>
</dbReference>
<gene>
    <name evidence="2" type="ORF">OVA965_LOCUS29874</name>
    <name evidence="3" type="ORF">TMI583_LOCUS30661</name>
</gene>
<feature type="non-terminal residue" evidence="3">
    <location>
        <position position="1"/>
    </location>
</feature>
<dbReference type="AlphaFoldDB" id="A0A8S2R3L3"/>
<evidence type="ECO:0000313" key="3">
    <source>
        <dbReference type="EMBL" id="CAF4142092.1"/>
    </source>
</evidence>
<feature type="domain" description="Reverse transcriptase" evidence="1">
    <location>
        <begin position="375"/>
        <end position="486"/>
    </location>
</feature>
<protein>
    <recommendedName>
        <fullName evidence="1">Reverse transcriptase domain-containing protein</fullName>
    </recommendedName>
</protein>